<dbReference type="InterPro" id="IPR024930">
    <property type="entry name" value="Skp_dom_sf"/>
</dbReference>
<evidence type="ECO:0008006" key="6">
    <source>
        <dbReference type="Google" id="ProtNLM"/>
    </source>
</evidence>
<comment type="similarity">
    <text evidence="1">Belongs to the Skp family.</text>
</comment>
<dbReference type="Pfam" id="PF03938">
    <property type="entry name" value="OmpH"/>
    <property type="match status" value="1"/>
</dbReference>
<dbReference type="Proteomes" id="UP001053296">
    <property type="component" value="Chromosome"/>
</dbReference>
<evidence type="ECO:0000313" key="5">
    <source>
        <dbReference type="Proteomes" id="UP001053296"/>
    </source>
</evidence>
<dbReference type="EMBL" id="AP024485">
    <property type="protein sequence ID" value="BCS87318.1"/>
    <property type="molecule type" value="Genomic_DNA"/>
</dbReference>
<dbReference type="PANTHER" id="PTHR35089:SF1">
    <property type="entry name" value="CHAPERONE PROTEIN SKP"/>
    <property type="match status" value="1"/>
</dbReference>
<dbReference type="SMART" id="SM00935">
    <property type="entry name" value="OmpH"/>
    <property type="match status" value="1"/>
</dbReference>
<evidence type="ECO:0000313" key="4">
    <source>
        <dbReference type="EMBL" id="BCS87318.1"/>
    </source>
</evidence>
<gene>
    <name evidence="4" type="ORF">PSDVSF_05600</name>
</gene>
<sequence length="170" mass="18870">MKKVILLAVCFVLLFQVSAFAETKIGVIDTQRIGEDSLYGKEIHDKLEAKFGASRKELAKEGAAINQLKKQLRAGAIDKELVADKTVEVNDRERSLNTNSKFLNQKVQFEYRKLAPAFLQKVQDAVLAYGEKNGYTIIYAKSPALTYIADGVDVTDAIIAELDKMKKAGK</sequence>
<keyword evidence="2 3" id="KW-0732">Signal</keyword>
<feature type="chain" id="PRO_5046179688" description="Outer membrane chaperone Skp (OmpH)" evidence="3">
    <location>
        <begin position="22"/>
        <end position="170"/>
    </location>
</feature>
<organism evidence="4 5">
    <name type="scientific">Pseudodesulfovibrio sediminis</name>
    <dbReference type="NCBI Taxonomy" id="2810563"/>
    <lineage>
        <taxon>Bacteria</taxon>
        <taxon>Pseudomonadati</taxon>
        <taxon>Thermodesulfobacteriota</taxon>
        <taxon>Desulfovibrionia</taxon>
        <taxon>Desulfovibrionales</taxon>
        <taxon>Desulfovibrionaceae</taxon>
    </lineage>
</organism>
<feature type="signal peptide" evidence="3">
    <location>
        <begin position="1"/>
        <end position="21"/>
    </location>
</feature>
<reference evidence="4" key="1">
    <citation type="journal article" date="2022" name="Arch. Microbiol.">
        <title>Pseudodesulfovibrio sediminis sp. nov., a mesophilic and neutrophilic sulfate-reducing bacterium isolated from sediment of a brackish lake.</title>
        <authorList>
            <person name="Takahashi A."/>
            <person name="Kojima H."/>
            <person name="Watanabe M."/>
            <person name="Fukui M."/>
        </authorList>
    </citation>
    <scope>NUCLEOTIDE SEQUENCE</scope>
    <source>
        <strain evidence="4">SF6</strain>
    </source>
</reference>
<accession>A0ABM7P388</accession>
<evidence type="ECO:0000256" key="3">
    <source>
        <dbReference type="SAM" id="SignalP"/>
    </source>
</evidence>
<dbReference type="InterPro" id="IPR005632">
    <property type="entry name" value="Chaperone_Skp"/>
</dbReference>
<dbReference type="Gene3D" id="3.30.910.20">
    <property type="entry name" value="Skp domain"/>
    <property type="match status" value="1"/>
</dbReference>
<dbReference type="RefSeq" id="WP_229593450.1">
    <property type="nucleotide sequence ID" value="NZ_AP024485.1"/>
</dbReference>
<dbReference type="SUPFAM" id="SSF111384">
    <property type="entry name" value="OmpH-like"/>
    <property type="match status" value="1"/>
</dbReference>
<keyword evidence="5" id="KW-1185">Reference proteome</keyword>
<dbReference type="PANTHER" id="PTHR35089">
    <property type="entry name" value="CHAPERONE PROTEIN SKP"/>
    <property type="match status" value="1"/>
</dbReference>
<evidence type="ECO:0000256" key="1">
    <source>
        <dbReference type="ARBA" id="ARBA00009091"/>
    </source>
</evidence>
<name>A0ABM7P388_9BACT</name>
<protein>
    <recommendedName>
        <fullName evidence="6">Outer membrane chaperone Skp (OmpH)</fullName>
    </recommendedName>
</protein>
<proteinExistence type="inferred from homology"/>
<evidence type="ECO:0000256" key="2">
    <source>
        <dbReference type="ARBA" id="ARBA00022729"/>
    </source>
</evidence>